<feature type="domain" description="Chorismate mutase" evidence="2">
    <location>
        <begin position="33"/>
        <end position="124"/>
    </location>
</feature>
<name>A0A2J6R0Z3_HYAVF</name>
<sequence length="124" mass="13127">CYSTPLPALPPTAAAASQSIPWGSPSFILHNGTLCCNSLTEVRDGIGAVDGQILDLLAQRAGYVKEATRFKSTIDAVDVPPRDEEVIQATVNASSTTRPRLPEIIAAGVFETIINSSVPFEKCV</sequence>
<dbReference type="Gene3D" id="1.20.59.10">
    <property type="entry name" value="Chorismate mutase"/>
    <property type="match status" value="1"/>
</dbReference>
<dbReference type="SUPFAM" id="SSF48600">
    <property type="entry name" value="Chorismate mutase II"/>
    <property type="match status" value="1"/>
</dbReference>
<dbReference type="EMBL" id="KZ613960">
    <property type="protein sequence ID" value="PMD32181.1"/>
    <property type="molecule type" value="Genomic_DNA"/>
</dbReference>
<dbReference type="GO" id="GO:0004106">
    <property type="term" value="F:chorismate mutase activity"/>
    <property type="evidence" value="ECO:0007669"/>
    <property type="project" value="InterPro"/>
</dbReference>
<gene>
    <name evidence="3" type="ORF">L207DRAFT_393349</name>
</gene>
<dbReference type="GO" id="GO:0046417">
    <property type="term" value="P:chorismate metabolic process"/>
    <property type="evidence" value="ECO:0007669"/>
    <property type="project" value="InterPro"/>
</dbReference>
<dbReference type="SMART" id="SM00830">
    <property type="entry name" value="CM_2"/>
    <property type="match status" value="1"/>
</dbReference>
<dbReference type="PANTHER" id="PTHR38041">
    <property type="entry name" value="CHORISMATE MUTASE"/>
    <property type="match status" value="1"/>
</dbReference>
<feature type="non-terminal residue" evidence="3">
    <location>
        <position position="1"/>
    </location>
</feature>
<organism evidence="3 4">
    <name type="scientific">Hyaloscypha variabilis (strain UAMH 11265 / GT02V1 / F)</name>
    <name type="common">Meliniomyces variabilis</name>
    <dbReference type="NCBI Taxonomy" id="1149755"/>
    <lineage>
        <taxon>Eukaryota</taxon>
        <taxon>Fungi</taxon>
        <taxon>Dikarya</taxon>
        <taxon>Ascomycota</taxon>
        <taxon>Pezizomycotina</taxon>
        <taxon>Leotiomycetes</taxon>
        <taxon>Helotiales</taxon>
        <taxon>Hyaloscyphaceae</taxon>
        <taxon>Hyaloscypha</taxon>
        <taxon>Hyaloscypha variabilis</taxon>
    </lineage>
</organism>
<dbReference type="OrthoDB" id="2843337at2759"/>
<dbReference type="PANTHER" id="PTHR38041:SF1">
    <property type="entry name" value="CHORISMATE MUTASE"/>
    <property type="match status" value="1"/>
</dbReference>
<evidence type="ECO:0000313" key="4">
    <source>
        <dbReference type="Proteomes" id="UP000235786"/>
    </source>
</evidence>
<feature type="non-terminal residue" evidence="3">
    <location>
        <position position="124"/>
    </location>
</feature>
<dbReference type="PROSITE" id="PS51168">
    <property type="entry name" value="CHORISMATE_MUT_2"/>
    <property type="match status" value="1"/>
</dbReference>
<dbReference type="InterPro" id="IPR036979">
    <property type="entry name" value="CM_dom_sf"/>
</dbReference>
<keyword evidence="4" id="KW-1185">Reference proteome</keyword>
<reference evidence="3 4" key="1">
    <citation type="submission" date="2016-04" db="EMBL/GenBank/DDBJ databases">
        <title>A degradative enzymes factory behind the ericoid mycorrhizal symbiosis.</title>
        <authorList>
            <consortium name="DOE Joint Genome Institute"/>
            <person name="Martino E."/>
            <person name="Morin E."/>
            <person name="Grelet G."/>
            <person name="Kuo A."/>
            <person name="Kohler A."/>
            <person name="Daghino S."/>
            <person name="Barry K."/>
            <person name="Choi C."/>
            <person name="Cichocki N."/>
            <person name="Clum A."/>
            <person name="Copeland A."/>
            <person name="Hainaut M."/>
            <person name="Haridas S."/>
            <person name="Labutti K."/>
            <person name="Lindquist E."/>
            <person name="Lipzen A."/>
            <person name="Khouja H.-R."/>
            <person name="Murat C."/>
            <person name="Ohm R."/>
            <person name="Olson A."/>
            <person name="Spatafora J."/>
            <person name="Veneault-Fourrey C."/>
            <person name="Henrissat B."/>
            <person name="Grigoriev I."/>
            <person name="Martin F."/>
            <person name="Perotto S."/>
        </authorList>
    </citation>
    <scope>NUCLEOTIDE SEQUENCE [LARGE SCALE GENOMIC DNA]</scope>
    <source>
        <strain evidence="3 4">F</strain>
    </source>
</reference>
<protein>
    <recommendedName>
        <fullName evidence="2">Chorismate mutase domain-containing protein</fullName>
    </recommendedName>
</protein>
<proteinExistence type="predicted"/>
<keyword evidence="1" id="KW-0413">Isomerase</keyword>
<dbReference type="AlphaFoldDB" id="A0A2J6R0Z3"/>
<accession>A0A2J6R0Z3</accession>
<dbReference type="Pfam" id="PF01817">
    <property type="entry name" value="CM_2"/>
    <property type="match status" value="1"/>
</dbReference>
<dbReference type="InterPro" id="IPR002701">
    <property type="entry name" value="CM_II_prokaryot"/>
</dbReference>
<evidence type="ECO:0000313" key="3">
    <source>
        <dbReference type="EMBL" id="PMD32181.1"/>
    </source>
</evidence>
<dbReference type="InterPro" id="IPR036263">
    <property type="entry name" value="Chorismate_II_sf"/>
</dbReference>
<dbReference type="GO" id="GO:0009697">
    <property type="term" value="P:salicylic acid biosynthetic process"/>
    <property type="evidence" value="ECO:0007669"/>
    <property type="project" value="TreeGrafter"/>
</dbReference>
<dbReference type="Proteomes" id="UP000235786">
    <property type="component" value="Unassembled WGS sequence"/>
</dbReference>
<evidence type="ECO:0000256" key="1">
    <source>
        <dbReference type="ARBA" id="ARBA00023235"/>
    </source>
</evidence>
<evidence type="ECO:0000259" key="2">
    <source>
        <dbReference type="PROSITE" id="PS51168"/>
    </source>
</evidence>
<dbReference type="InterPro" id="IPR051331">
    <property type="entry name" value="Chorismate_mutase-related"/>
</dbReference>